<evidence type="ECO:0000313" key="3">
    <source>
        <dbReference type="EMBL" id="PIL38779.1"/>
    </source>
</evidence>
<dbReference type="RefSeq" id="WP_099917001.1">
    <property type="nucleotide sequence ID" value="NZ_BMHS01000009.1"/>
</dbReference>
<gene>
    <name evidence="3" type="ORF">CR103_16230</name>
</gene>
<evidence type="ECO:0000256" key="1">
    <source>
        <dbReference type="SAM" id="MobiDB-lite"/>
    </source>
</evidence>
<organism evidence="3 4">
    <name type="scientific">Massilia psychrophila</name>
    <dbReference type="NCBI Taxonomy" id="1603353"/>
    <lineage>
        <taxon>Bacteria</taxon>
        <taxon>Pseudomonadati</taxon>
        <taxon>Pseudomonadota</taxon>
        <taxon>Betaproteobacteria</taxon>
        <taxon>Burkholderiales</taxon>
        <taxon>Oxalobacteraceae</taxon>
        <taxon>Telluria group</taxon>
        <taxon>Massilia</taxon>
    </lineage>
</organism>
<dbReference type="AlphaFoldDB" id="A0A2G8SYA6"/>
<dbReference type="EMBL" id="PDOB01000029">
    <property type="protein sequence ID" value="PIL38779.1"/>
    <property type="molecule type" value="Genomic_DNA"/>
</dbReference>
<accession>A0A2G8SYA6</accession>
<feature type="chain" id="PRO_5013688190" evidence="2">
    <location>
        <begin position="20"/>
        <end position="165"/>
    </location>
</feature>
<evidence type="ECO:0000256" key="2">
    <source>
        <dbReference type="SAM" id="SignalP"/>
    </source>
</evidence>
<keyword evidence="2" id="KW-0732">Signal</keyword>
<feature type="signal peptide" evidence="2">
    <location>
        <begin position="1"/>
        <end position="19"/>
    </location>
</feature>
<dbReference type="Proteomes" id="UP000228593">
    <property type="component" value="Unassembled WGS sequence"/>
</dbReference>
<keyword evidence="4" id="KW-1185">Reference proteome</keyword>
<comment type="caution">
    <text evidence="3">The sequence shown here is derived from an EMBL/GenBank/DDBJ whole genome shotgun (WGS) entry which is preliminary data.</text>
</comment>
<reference evidence="3 4" key="1">
    <citation type="submission" date="2017-10" db="EMBL/GenBank/DDBJ databases">
        <title>Massilia psychrophilum sp. nov., a novel purple-pigmented bacterium isolated from Tianshan glacier, Xinjiang Municipality, China.</title>
        <authorList>
            <person name="Wang H."/>
        </authorList>
    </citation>
    <scope>NUCLEOTIDE SEQUENCE [LARGE SCALE GENOMIC DNA]</scope>
    <source>
        <strain evidence="3 4">JCM 30813</strain>
    </source>
</reference>
<feature type="compositionally biased region" description="Basic and acidic residues" evidence="1">
    <location>
        <begin position="119"/>
        <end position="165"/>
    </location>
</feature>
<dbReference type="OrthoDB" id="8536851at2"/>
<protein>
    <submittedName>
        <fullName evidence="3">Uncharacterized protein</fullName>
    </submittedName>
</protein>
<sequence>MKTLIIAAAIFAAAFPAMAQTSVSINVGQPGFYGRIELGNYAPPPVYYTQPVIVEREVRYVARPVYLRVPEGHRKHWSKHCSKYAACGQQVFFVQDGWYNNTYAPRYREQHRPVVVRESGYRDDDRGDYRGENDDHGHGKDKNKDKDKDKDKDKGHGKGHDKRGD</sequence>
<evidence type="ECO:0000313" key="4">
    <source>
        <dbReference type="Proteomes" id="UP000228593"/>
    </source>
</evidence>
<name>A0A2G8SYA6_9BURK</name>
<proteinExistence type="predicted"/>
<feature type="region of interest" description="Disordered" evidence="1">
    <location>
        <begin position="118"/>
        <end position="165"/>
    </location>
</feature>